<evidence type="ECO:0000313" key="1">
    <source>
        <dbReference type="EMBL" id="KAG1768415.1"/>
    </source>
</evidence>
<comment type="caution">
    <text evidence="1">The sequence shown here is derived from an EMBL/GenBank/DDBJ whole genome shotgun (WGS) entry which is preliminary data.</text>
</comment>
<dbReference type="GO" id="GO:0005506">
    <property type="term" value="F:iron ion binding"/>
    <property type="evidence" value="ECO:0007669"/>
    <property type="project" value="InterPro"/>
</dbReference>
<gene>
    <name evidence="1" type="ORF">EV702DRAFT_1203259</name>
</gene>
<proteinExistence type="predicted"/>
<organism evidence="1 2">
    <name type="scientific">Suillus placidus</name>
    <dbReference type="NCBI Taxonomy" id="48579"/>
    <lineage>
        <taxon>Eukaryota</taxon>
        <taxon>Fungi</taxon>
        <taxon>Dikarya</taxon>
        <taxon>Basidiomycota</taxon>
        <taxon>Agaricomycotina</taxon>
        <taxon>Agaricomycetes</taxon>
        <taxon>Agaricomycetidae</taxon>
        <taxon>Boletales</taxon>
        <taxon>Suillineae</taxon>
        <taxon>Suillaceae</taxon>
        <taxon>Suillus</taxon>
    </lineage>
</organism>
<reference evidence="1" key="1">
    <citation type="journal article" date="2020" name="New Phytol.">
        <title>Comparative genomics reveals dynamic genome evolution in host specialist ectomycorrhizal fungi.</title>
        <authorList>
            <person name="Lofgren L.A."/>
            <person name="Nguyen N.H."/>
            <person name="Vilgalys R."/>
            <person name="Ruytinx J."/>
            <person name="Liao H.L."/>
            <person name="Branco S."/>
            <person name="Kuo A."/>
            <person name="LaButti K."/>
            <person name="Lipzen A."/>
            <person name="Andreopoulos W."/>
            <person name="Pangilinan J."/>
            <person name="Riley R."/>
            <person name="Hundley H."/>
            <person name="Na H."/>
            <person name="Barry K."/>
            <person name="Grigoriev I.V."/>
            <person name="Stajich J.E."/>
            <person name="Kennedy P.G."/>
        </authorList>
    </citation>
    <scope>NUCLEOTIDE SEQUENCE</scope>
    <source>
        <strain evidence="1">DOB743</strain>
    </source>
</reference>
<dbReference type="Proteomes" id="UP000714275">
    <property type="component" value="Unassembled WGS sequence"/>
</dbReference>
<dbReference type="PROSITE" id="PS00086">
    <property type="entry name" value="CYTOCHROME_P450"/>
    <property type="match status" value="1"/>
</dbReference>
<name>A0A9P6ZJT4_9AGAM</name>
<evidence type="ECO:0008006" key="3">
    <source>
        <dbReference type="Google" id="ProtNLM"/>
    </source>
</evidence>
<protein>
    <recommendedName>
        <fullName evidence="3">Cytochrome P450</fullName>
    </recommendedName>
</protein>
<dbReference type="InterPro" id="IPR017972">
    <property type="entry name" value="Cyt_P450_CS"/>
</dbReference>
<accession>A0A9P6ZJT4</accession>
<sequence>MTLFPDVQKKAQAEIDAITVVPLSSVFDILTAYNARFMLNNPQTCQSLAISLFLANNGKKPKTEPRTICFGFGRRICPGMHNSQKRR</sequence>
<dbReference type="AlphaFoldDB" id="A0A9P6ZJT4"/>
<dbReference type="GO" id="GO:0016705">
    <property type="term" value="F:oxidoreductase activity, acting on paired donors, with incorporation or reduction of molecular oxygen"/>
    <property type="evidence" value="ECO:0007669"/>
    <property type="project" value="InterPro"/>
</dbReference>
<evidence type="ECO:0000313" key="2">
    <source>
        <dbReference type="Proteomes" id="UP000714275"/>
    </source>
</evidence>
<dbReference type="EMBL" id="JABBWD010000079">
    <property type="protein sequence ID" value="KAG1768415.1"/>
    <property type="molecule type" value="Genomic_DNA"/>
</dbReference>
<keyword evidence="2" id="KW-1185">Reference proteome</keyword>
<dbReference type="OrthoDB" id="2789670at2759"/>